<comment type="similarity">
    <text evidence="2">Belongs to the major facilitator superfamily. Metabolite:H+ Symporter (MHS) family (TC 2.A.1.6) family.</text>
</comment>
<feature type="transmembrane region" description="Helical" evidence="11">
    <location>
        <begin position="312"/>
        <end position="331"/>
    </location>
</feature>
<feature type="transmembrane region" description="Helical" evidence="11">
    <location>
        <begin position="408"/>
        <end position="428"/>
    </location>
</feature>
<feature type="transmembrane region" description="Helical" evidence="11">
    <location>
        <begin position="88"/>
        <end position="112"/>
    </location>
</feature>
<dbReference type="Proteomes" id="UP001597399">
    <property type="component" value="Unassembled WGS sequence"/>
</dbReference>
<dbReference type="InterPro" id="IPR011701">
    <property type="entry name" value="MFS"/>
</dbReference>
<feature type="transmembrane region" description="Helical" evidence="11">
    <location>
        <begin position="282"/>
        <end position="303"/>
    </location>
</feature>
<keyword evidence="8 11" id="KW-0472">Membrane</keyword>
<comment type="caution">
    <text evidence="13">The sequence shown here is derived from an EMBL/GenBank/DDBJ whole genome shotgun (WGS) entry which is preliminary data.</text>
</comment>
<feature type="transmembrane region" description="Helical" evidence="11">
    <location>
        <begin position="155"/>
        <end position="176"/>
    </location>
</feature>
<dbReference type="PROSITE" id="PS00217">
    <property type="entry name" value="SUGAR_TRANSPORT_2"/>
    <property type="match status" value="1"/>
</dbReference>
<evidence type="ECO:0000256" key="6">
    <source>
        <dbReference type="ARBA" id="ARBA00022847"/>
    </source>
</evidence>
<comment type="function">
    <text evidence="9">May be a proton symporter involved in the uptake of osmolytes such as proline and glycine betaine.</text>
</comment>
<keyword evidence="7 11" id="KW-1133">Transmembrane helix</keyword>
<dbReference type="InterPro" id="IPR020846">
    <property type="entry name" value="MFS_dom"/>
</dbReference>
<keyword evidence="3" id="KW-0813">Transport</keyword>
<proteinExistence type="inferred from homology"/>
<evidence type="ECO:0000256" key="3">
    <source>
        <dbReference type="ARBA" id="ARBA00022448"/>
    </source>
</evidence>
<dbReference type="PROSITE" id="PS50850">
    <property type="entry name" value="MFS"/>
    <property type="match status" value="1"/>
</dbReference>
<evidence type="ECO:0000313" key="13">
    <source>
        <dbReference type="EMBL" id="MFD2694213.1"/>
    </source>
</evidence>
<evidence type="ECO:0000256" key="10">
    <source>
        <dbReference type="ARBA" id="ARBA00039918"/>
    </source>
</evidence>
<accession>A0ABW5S4Q6</accession>
<feature type="transmembrane region" description="Helical" evidence="11">
    <location>
        <begin position="118"/>
        <end position="143"/>
    </location>
</feature>
<dbReference type="InterPro" id="IPR051084">
    <property type="entry name" value="H+-coupled_symporters"/>
</dbReference>
<keyword evidence="4" id="KW-1003">Cell membrane</keyword>
<dbReference type="PANTHER" id="PTHR43528:SF7">
    <property type="entry name" value="MFS TRANSPORTER"/>
    <property type="match status" value="1"/>
</dbReference>
<dbReference type="Pfam" id="PF07690">
    <property type="entry name" value="MFS_1"/>
    <property type="match status" value="1"/>
</dbReference>
<evidence type="ECO:0000256" key="7">
    <source>
        <dbReference type="ARBA" id="ARBA00022989"/>
    </source>
</evidence>
<evidence type="ECO:0000256" key="1">
    <source>
        <dbReference type="ARBA" id="ARBA00004651"/>
    </source>
</evidence>
<evidence type="ECO:0000256" key="9">
    <source>
        <dbReference type="ARBA" id="ARBA00037295"/>
    </source>
</evidence>
<keyword evidence="6" id="KW-0769">Symport</keyword>
<dbReference type="RefSeq" id="WP_253057767.1">
    <property type="nucleotide sequence ID" value="NZ_JAMXWM010000001.1"/>
</dbReference>
<evidence type="ECO:0000313" key="14">
    <source>
        <dbReference type="Proteomes" id="UP001597399"/>
    </source>
</evidence>
<evidence type="ECO:0000256" key="2">
    <source>
        <dbReference type="ARBA" id="ARBA00008240"/>
    </source>
</evidence>
<feature type="transmembrane region" description="Helical" evidence="11">
    <location>
        <begin position="55"/>
        <end position="76"/>
    </location>
</feature>
<dbReference type="PANTHER" id="PTHR43528">
    <property type="entry name" value="ALPHA-KETOGLUTARATE PERMEASE"/>
    <property type="match status" value="1"/>
</dbReference>
<evidence type="ECO:0000259" key="12">
    <source>
        <dbReference type="PROSITE" id="PS50850"/>
    </source>
</evidence>
<evidence type="ECO:0000256" key="4">
    <source>
        <dbReference type="ARBA" id="ARBA00022475"/>
    </source>
</evidence>
<keyword evidence="14" id="KW-1185">Reference proteome</keyword>
<protein>
    <recommendedName>
        <fullName evidence="10">Putative proline/betaine transporter</fullName>
    </recommendedName>
</protein>
<dbReference type="InterPro" id="IPR005829">
    <property type="entry name" value="Sugar_transporter_CS"/>
</dbReference>
<gene>
    <name evidence="13" type="ORF">ACFSUE_11330</name>
</gene>
<feature type="transmembrane region" description="Helical" evidence="11">
    <location>
        <begin position="383"/>
        <end position="402"/>
    </location>
</feature>
<keyword evidence="5 11" id="KW-0812">Transmembrane</keyword>
<feature type="transmembrane region" description="Helical" evidence="11">
    <location>
        <begin position="188"/>
        <end position="207"/>
    </location>
</feature>
<name>A0ABW5S4Q6_9BACL</name>
<dbReference type="Gene3D" id="1.20.1250.20">
    <property type="entry name" value="MFS general substrate transporter like domains"/>
    <property type="match status" value="2"/>
</dbReference>
<evidence type="ECO:0000256" key="5">
    <source>
        <dbReference type="ARBA" id="ARBA00022692"/>
    </source>
</evidence>
<feature type="transmembrane region" description="Helical" evidence="11">
    <location>
        <begin position="246"/>
        <end position="270"/>
    </location>
</feature>
<evidence type="ECO:0000256" key="11">
    <source>
        <dbReference type="SAM" id="Phobius"/>
    </source>
</evidence>
<feature type="transmembrane region" description="Helical" evidence="11">
    <location>
        <begin position="337"/>
        <end position="362"/>
    </location>
</feature>
<dbReference type="EMBL" id="JBHUMQ010000026">
    <property type="protein sequence ID" value="MFD2694213.1"/>
    <property type="molecule type" value="Genomic_DNA"/>
</dbReference>
<reference evidence="14" key="1">
    <citation type="journal article" date="2019" name="Int. J. Syst. Evol. Microbiol.">
        <title>The Global Catalogue of Microorganisms (GCM) 10K type strain sequencing project: providing services to taxonomists for standard genome sequencing and annotation.</title>
        <authorList>
            <consortium name="The Broad Institute Genomics Platform"/>
            <consortium name="The Broad Institute Genome Sequencing Center for Infectious Disease"/>
            <person name="Wu L."/>
            <person name="Ma J."/>
        </authorList>
    </citation>
    <scope>NUCLEOTIDE SEQUENCE [LARGE SCALE GENOMIC DNA]</scope>
    <source>
        <strain evidence="14">TISTR 2466</strain>
    </source>
</reference>
<feature type="domain" description="Major facilitator superfamily (MFS) profile" evidence="12">
    <location>
        <begin position="16"/>
        <end position="433"/>
    </location>
</feature>
<dbReference type="SUPFAM" id="SSF103473">
    <property type="entry name" value="MFS general substrate transporter"/>
    <property type="match status" value="1"/>
</dbReference>
<comment type="subcellular location">
    <subcellularLocation>
        <location evidence="1">Cell membrane</location>
        <topology evidence="1">Multi-pass membrane protein</topology>
    </subcellularLocation>
</comment>
<sequence length="440" mass="48065">MMTTVVSVSKKKVVKAVAAASVGNALEWYDFSVYAFFAIYISQNFFPEGNSSVQLISAFLIFGVGFIIRPLGAIILGNYGDRNGRKALLTLTIIMMAAGVLVIGLAPSYYAIGFGAPILILVGRVLQGFSAGGEMGGASAFLVEYADEENKGKYAAWLQASMAVSNILGALVATIVTLSFTQQQVASWGWRIPFLLGVLIAPVGLYLRNKLDETPQFIAERKKEKDDLTRETIPLLKALSKYPKELILGISFSVLWVVSVYTLIIFMPTYEQKTLHFSSSESFTASLVANVCMFIGCLLSGLYSDKIGRQKMLLFSTGLLFVGVYPMLLFVQSVHSFFVLVITQTVFCLLVSLFVGVAPSALSEIFPTEVRATGISLTYNLPNALLGGFAPAILTLFTEVFHNTFAPAWYVMICAAVSFIAILFMPHYRKTFTVIKSHAF</sequence>
<dbReference type="InterPro" id="IPR036259">
    <property type="entry name" value="MFS_trans_sf"/>
</dbReference>
<organism evidence="13 14">
    <name type="scientific">Sporolactobacillus shoreicorticis</name>
    <dbReference type="NCBI Taxonomy" id="1923877"/>
    <lineage>
        <taxon>Bacteria</taxon>
        <taxon>Bacillati</taxon>
        <taxon>Bacillota</taxon>
        <taxon>Bacilli</taxon>
        <taxon>Bacillales</taxon>
        <taxon>Sporolactobacillaceae</taxon>
        <taxon>Sporolactobacillus</taxon>
    </lineage>
</organism>
<evidence type="ECO:0000256" key="8">
    <source>
        <dbReference type="ARBA" id="ARBA00023136"/>
    </source>
</evidence>